<dbReference type="Proteomes" id="UP000832011">
    <property type="component" value="Chromosome"/>
</dbReference>
<keyword evidence="2" id="KW-1185">Reference proteome</keyword>
<evidence type="ECO:0000313" key="1">
    <source>
        <dbReference type="EMBL" id="UOO89527.1"/>
    </source>
</evidence>
<protein>
    <submittedName>
        <fullName evidence="1">DUF1364 domain-containing protein</fullName>
    </submittedName>
</protein>
<dbReference type="Gene3D" id="3.30.50.20">
    <property type="entry name" value="prophage-derive protein ybcO"/>
    <property type="match status" value="1"/>
</dbReference>
<dbReference type="RefSeq" id="WP_058357216.1">
    <property type="nucleotide sequence ID" value="NZ_CABKVG010000010.1"/>
</dbReference>
<evidence type="ECO:0000313" key="2">
    <source>
        <dbReference type="Proteomes" id="UP000832011"/>
    </source>
</evidence>
<dbReference type="Pfam" id="PF07102">
    <property type="entry name" value="YbcO"/>
    <property type="match status" value="1"/>
</dbReference>
<accession>A0ABY4E158</accession>
<organism evidence="1 2">
    <name type="scientific">Vitreoscilla massiliensis</name>
    <dbReference type="NCBI Taxonomy" id="1689272"/>
    <lineage>
        <taxon>Bacteria</taxon>
        <taxon>Pseudomonadati</taxon>
        <taxon>Pseudomonadota</taxon>
        <taxon>Betaproteobacteria</taxon>
        <taxon>Neisseriales</taxon>
        <taxon>Neisseriaceae</taxon>
        <taxon>Vitreoscilla</taxon>
    </lineage>
</organism>
<proteinExistence type="predicted"/>
<dbReference type="InterPro" id="IPR010774">
    <property type="entry name" value="YbcO"/>
</dbReference>
<dbReference type="EMBL" id="CP091511">
    <property type="protein sequence ID" value="UOO89527.1"/>
    <property type="molecule type" value="Genomic_DNA"/>
</dbReference>
<gene>
    <name evidence="1" type="ORF">LVJ82_00665</name>
</gene>
<reference evidence="1 2" key="1">
    <citation type="journal article" date="2022" name="Res Sq">
        <title>Evolution of multicellular longitudinally dividing oral cavity symbionts (Neisseriaceae).</title>
        <authorList>
            <person name="Nyongesa S."/>
            <person name="Weber P."/>
            <person name="Bernet E."/>
            <person name="Pullido F."/>
            <person name="Nieckarz M."/>
            <person name="Delaby M."/>
            <person name="Nieves C."/>
            <person name="Viehboeck T."/>
            <person name="Krause N."/>
            <person name="Rivera-Millot A."/>
            <person name="Nakamura A."/>
            <person name="Vischer N."/>
            <person name="VanNieuwenhze M."/>
            <person name="Brun Y."/>
            <person name="Cava F."/>
            <person name="Bulgheresi S."/>
            <person name="Veyrier F."/>
        </authorList>
    </citation>
    <scope>NUCLEOTIDE SEQUENCE [LARGE SCALE GENOMIC DNA]</scope>
    <source>
        <strain evidence="1 2">SN4</strain>
    </source>
</reference>
<sequence length="98" mass="10807">MSKITQSARNEECQVRLIGICNYNSETTVFAHYRKGGLGGMGKKPKDIFGAYACSACHDVLDGRVKTDFDGEYLDSEFKTAVLRTQDILVNKGLIKGI</sequence>
<name>A0ABY4E158_9NEIS</name>